<feature type="region of interest" description="Disordered" evidence="2">
    <location>
        <begin position="1"/>
        <end position="40"/>
    </location>
</feature>
<organism evidence="3 4">
    <name type="scientific">Paenibacillus roseus</name>
    <dbReference type="NCBI Taxonomy" id="2798579"/>
    <lineage>
        <taxon>Bacteria</taxon>
        <taxon>Bacillati</taxon>
        <taxon>Bacillota</taxon>
        <taxon>Bacilli</taxon>
        <taxon>Bacillales</taxon>
        <taxon>Paenibacillaceae</taxon>
        <taxon>Paenibacillus</taxon>
    </lineage>
</organism>
<sequence>MINDDTQRNHMFTLDLQTFSDSEGDPEPEPKPLTMTQAEFDAKIADRITRERKKFSDYDELKSKLSEFENAEAERQRAAMTEQERVQAELAAAKKAAEEAEGKSAATLKAANDRVIKADFKLAAASANIRQDALDDAFLLADKAGITVDDDGNVKGIKEALDALVAAKPYLIEVTTPNKPRSIGDPNNPAEEQRKTLEVQLEDAEKRKDFGKVVELSNKILNLK</sequence>
<dbReference type="AlphaFoldDB" id="A0A934J3M6"/>
<evidence type="ECO:0000256" key="1">
    <source>
        <dbReference type="SAM" id="Coils"/>
    </source>
</evidence>
<name>A0A934J3M6_9BACL</name>
<dbReference type="RefSeq" id="WP_199021758.1">
    <property type="nucleotide sequence ID" value="NZ_JAELUP010000117.1"/>
</dbReference>
<proteinExistence type="predicted"/>
<reference evidence="3" key="1">
    <citation type="submission" date="2020-12" db="EMBL/GenBank/DDBJ databases">
        <authorList>
            <person name="Huq M.A."/>
        </authorList>
    </citation>
    <scope>NUCLEOTIDE SEQUENCE</scope>
    <source>
        <strain evidence="3">MAHUQ-46</strain>
    </source>
</reference>
<dbReference type="Pfam" id="PF06810">
    <property type="entry name" value="Phage_scaffold"/>
    <property type="match status" value="1"/>
</dbReference>
<evidence type="ECO:0000313" key="4">
    <source>
        <dbReference type="Proteomes" id="UP000640274"/>
    </source>
</evidence>
<feature type="coiled-coil region" evidence="1">
    <location>
        <begin position="58"/>
        <end position="103"/>
    </location>
</feature>
<evidence type="ECO:0000256" key="2">
    <source>
        <dbReference type="SAM" id="MobiDB-lite"/>
    </source>
</evidence>
<evidence type="ECO:0000313" key="3">
    <source>
        <dbReference type="EMBL" id="MBJ6364156.1"/>
    </source>
</evidence>
<comment type="caution">
    <text evidence="3">The sequence shown here is derived from an EMBL/GenBank/DDBJ whole genome shotgun (WGS) entry which is preliminary data.</text>
</comment>
<gene>
    <name evidence="3" type="ORF">JFN88_23350</name>
</gene>
<dbReference type="Proteomes" id="UP000640274">
    <property type="component" value="Unassembled WGS sequence"/>
</dbReference>
<keyword evidence="4" id="KW-1185">Reference proteome</keyword>
<keyword evidence="1" id="KW-0175">Coiled coil</keyword>
<protein>
    <submittedName>
        <fullName evidence="3">Scaffolding protein</fullName>
    </submittedName>
</protein>
<accession>A0A934J3M6</accession>
<dbReference type="InterPro" id="IPR009636">
    <property type="entry name" value="SCAF"/>
</dbReference>
<dbReference type="EMBL" id="JAELUP010000117">
    <property type="protein sequence ID" value="MBJ6364156.1"/>
    <property type="molecule type" value="Genomic_DNA"/>
</dbReference>